<keyword evidence="3" id="KW-0808">Transferase</keyword>
<evidence type="ECO:0000313" key="3">
    <source>
        <dbReference type="EMBL" id="SUB87241.1"/>
    </source>
</evidence>
<keyword evidence="1" id="KW-0677">Repeat</keyword>
<keyword evidence="2" id="KW-0802">TPR repeat</keyword>
<dbReference type="Gene3D" id="1.25.40.10">
    <property type="entry name" value="Tetratricopeptide repeat domain"/>
    <property type="match status" value="2"/>
</dbReference>
<evidence type="ECO:0000313" key="4">
    <source>
        <dbReference type="Proteomes" id="UP000255469"/>
    </source>
</evidence>
<dbReference type="EMBL" id="UGTM01000001">
    <property type="protein sequence ID" value="SUB87241.1"/>
    <property type="molecule type" value="Genomic_DNA"/>
</dbReference>
<dbReference type="InterPro" id="IPR009003">
    <property type="entry name" value="Peptidase_S1_PA"/>
</dbReference>
<dbReference type="AlphaFoldDB" id="A0A379E4J3"/>
<accession>A0A379E4J3</accession>
<dbReference type="Proteomes" id="UP000255469">
    <property type="component" value="Unassembled WGS sequence"/>
</dbReference>
<dbReference type="GO" id="GO:0016740">
    <property type="term" value="F:transferase activity"/>
    <property type="evidence" value="ECO:0007669"/>
    <property type="project" value="UniProtKB-KW"/>
</dbReference>
<reference evidence="3 4" key="1">
    <citation type="submission" date="2018-06" db="EMBL/GenBank/DDBJ databases">
        <authorList>
            <consortium name="Pathogen Informatics"/>
            <person name="Doyle S."/>
        </authorList>
    </citation>
    <scope>NUCLEOTIDE SEQUENCE [LARGE SCALE GENOMIC DNA]</scope>
    <source>
        <strain evidence="3 4">NCTC13067</strain>
    </source>
</reference>
<protein>
    <submittedName>
        <fullName evidence="3">Predicted O-linked N-acetylglucosamine transferase, SPINDLY family</fullName>
    </submittedName>
</protein>
<sequence>MTVHTMKEKMNMIVKRVSLTFAFLLGFLTTVVAQPGTVKKTADAAFTLTTFKADGSILATSNGVCISTDGIAVSPWKPFVGADKAVIVDAKGQRHDVACLLGADEIYNVAKFQVSGKTSAAPLATTVSASESLWITPMTKSGNAVKADASSIEKFMDRYNYTILTSAATDKLNGAPVVNAKGQVIGLFSISGTSQSATDANYPKDFVLKGLSQNDASLRQSGLRIGLPHTLEEAVVALMLSSEKPENVHEAVIKDFIEKFPQANDGYFALANMQIAKGEISDADKTLQTAIEKAKAKDEAHYNYARLVYQNVLIPSLEEKVKAVGWSLDKALGEIQQAQSIKQVDAYRHLQAQIIFAKGDYEKAYTEFEALTRTKFNNPELYLEMAQSRQHLGATDKEILDLLNKSIELCDTPYVSTSAPYFYTRGQQLEKMGEYRKAIQDYYTYEYFNQGRLGAGFYYMREQCEVKGRMWQQALQDILIASRLDPKEPLYPTEAGSLLLRLNKMDAAASAARQAIQLDASLPDAYLILGIAQCENKQKAEGFRNIQKAKELGNKQAETFLQKYK</sequence>
<dbReference type="PANTHER" id="PTHR44858:SF1">
    <property type="entry name" value="UDP-N-ACETYLGLUCOSAMINE--PEPTIDE N-ACETYLGLUCOSAMINYLTRANSFERASE SPINDLY-RELATED"/>
    <property type="match status" value="1"/>
</dbReference>
<gene>
    <name evidence="3" type="ORF">NCTC13067_00906</name>
</gene>
<dbReference type="SUPFAM" id="SSF48452">
    <property type="entry name" value="TPR-like"/>
    <property type="match status" value="2"/>
</dbReference>
<evidence type="ECO:0000256" key="2">
    <source>
        <dbReference type="ARBA" id="ARBA00022803"/>
    </source>
</evidence>
<dbReference type="InterPro" id="IPR019734">
    <property type="entry name" value="TPR_rpt"/>
</dbReference>
<dbReference type="InterPro" id="IPR011990">
    <property type="entry name" value="TPR-like_helical_dom_sf"/>
</dbReference>
<dbReference type="GO" id="GO:0009279">
    <property type="term" value="C:cell outer membrane"/>
    <property type="evidence" value="ECO:0007669"/>
    <property type="project" value="TreeGrafter"/>
</dbReference>
<organism evidence="3 4">
    <name type="scientific">Prevotella denticola</name>
    <dbReference type="NCBI Taxonomy" id="28129"/>
    <lineage>
        <taxon>Bacteria</taxon>
        <taxon>Pseudomonadati</taxon>
        <taxon>Bacteroidota</taxon>
        <taxon>Bacteroidia</taxon>
        <taxon>Bacteroidales</taxon>
        <taxon>Prevotellaceae</taxon>
        <taxon>Prevotella</taxon>
    </lineage>
</organism>
<dbReference type="PANTHER" id="PTHR44858">
    <property type="entry name" value="TETRATRICOPEPTIDE REPEAT PROTEIN 6"/>
    <property type="match status" value="1"/>
</dbReference>
<name>A0A379E4J3_9BACT</name>
<dbReference type="InterPro" id="IPR050498">
    <property type="entry name" value="Ycf3"/>
</dbReference>
<dbReference type="SMART" id="SM00028">
    <property type="entry name" value="TPR"/>
    <property type="match status" value="5"/>
</dbReference>
<dbReference type="SUPFAM" id="SSF50494">
    <property type="entry name" value="Trypsin-like serine proteases"/>
    <property type="match status" value="1"/>
</dbReference>
<evidence type="ECO:0000256" key="1">
    <source>
        <dbReference type="ARBA" id="ARBA00022737"/>
    </source>
</evidence>
<proteinExistence type="predicted"/>
<dbReference type="GO" id="GO:0046813">
    <property type="term" value="P:receptor-mediated virion attachment to host cell"/>
    <property type="evidence" value="ECO:0007669"/>
    <property type="project" value="TreeGrafter"/>
</dbReference>